<dbReference type="KEGG" id="amon:H9L24_18105"/>
<keyword evidence="3" id="KW-1185">Reference proteome</keyword>
<evidence type="ECO:0000313" key="3">
    <source>
        <dbReference type="Proteomes" id="UP000516057"/>
    </source>
</evidence>
<dbReference type="PANTHER" id="PTHR43685">
    <property type="entry name" value="GLYCOSYLTRANSFERASE"/>
    <property type="match status" value="1"/>
</dbReference>
<evidence type="ECO:0000259" key="1">
    <source>
        <dbReference type="Pfam" id="PF00535"/>
    </source>
</evidence>
<organism evidence="2 3">
    <name type="scientific">Paenacidovorax monticola</name>
    <dbReference type="NCBI Taxonomy" id="1926868"/>
    <lineage>
        <taxon>Bacteria</taxon>
        <taxon>Pseudomonadati</taxon>
        <taxon>Pseudomonadota</taxon>
        <taxon>Betaproteobacteria</taxon>
        <taxon>Burkholderiales</taxon>
        <taxon>Comamonadaceae</taxon>
        <taxon>Paenacidovorax</taxon>
    </lineage>
</organism>
<dbReference type="Proteomes" id="UP000516057">
    <property type="component" value="Chromosome"/>
</dbReference>
<protein>
    <submittedName>
        <fullName evidence="2">Glycosyltransferase family 2 protein</fullName>
    </submittedName>
</protein>
<dbReference type="CDD" id="cd00761">
    <property type="entry name" value="Glyco_tranf_GTA_type"/>
    <property type="match status" value="1"/>
</dbReference>
<dbReference type="SUPFAM" id="SSF53448">
    <property type="entry name" value="Nucleotide-diphospho-sugar transferases"/>
    <property type="match status" value="1"/>
</dbReference>
<dbReference type="InterPro" id="IPR001173">
    <property type="entry name" value="Glyco_trans_2-like"/>
</dbReference>
<reference evidence="2 3" key="1">
    <citation type="submission" date="2020-08" db="EMBL/GenBank/DDBJ databases">
        <title>Genome sequence of Acidovorax monticola KACC 19171T.</title>
        <authorList>
            <person name="Hyun D.-W."/>
            <person name="Bae J.-W."/>
        </authorList>
    </citation>
    <scope>NUCLEOTIDE SEQUENCE [LARGE SCALE GENOMIC DNA]</scope>
    <source>
        <strain evidence="2 3">KACC 19171</strain>
    </source>
</reference>
<dbReference type="InterPro" id="IPR050834">
    <property type="entry name" value="Glycosyltransf_2"/>
</dbReference>
<dbReference type="GO" id="GO:0016740">
    <property type="term" value="F:transferase activity"/>
    <property type="evidence" value="ECO:0007669"/>
    <property type="project" value="UniProtKB-KW"/>
</dbReference>
<dbReference type="InterPro" id="IPR029044">
    <property type="entry name" value="Nucleotide-diphossugar_trans"/>
</dbReference>
<evidence type="ECO:0000313" key="2">
    <source>
        <dbReference type="EMBL" id="QNP58829.1"/>
    </source>
</evidence>
<dbReference type="EMBL" id="CP060790">
    <property type="protein sequence ID" value="QNP58829.1"/>
    <property type="molecule type" value="Genomic_DNA"/>
</dbReference>
<dbReference type="AlphaFoldDB" id="A0A7H0HE63"/>
<gene>
    <name evidence="2" type="ORF">H9L24_18105</name>
</gene>
<dbReference type="Gene3D" id="3.90.550.10">
    <property type="entry name" value="Spore Coat Polysaccharide Biosynthesis Protein SpsA, Chain A"/>
    <property type="match status" value="1"/>
</dbReference>
<name>A0A7H0HE63_9BURK</name>
<proteinExistence type="predicted"/>
<sequence length="279" mass="31609">MSADTPSRQVAALVPAWQSADFIQATLDCLSAQTYANLRVIVSVDLCDDGTHAVCLAHARRDPRFQVVQQTQRLGYVGNCNFLLGQSEADYVLFAFHDDILAPDYIATLASELDRRPEAVMAFTDVQLTHVDGRQEHWVFKELEGMSDRVQRALTVLRGDNMWWVPNRGLFRLQAARGINGLKTHDAGEFSVDWPWLFHMSMLGEFVRVPRTLCFKYYKPGSLSRSWAFSLRQHHEVRAACMRELWNSCLTTEEKLRITGPLANAMIQNMPKPEPAPAA</sequence>
<keyword evidence="2" id="KW-0808">Transferase</keyword>
<dbReference type="PANTHER" id="PTHR43685:SF2">
    <property type="entry name" value="GLYCOSYLTRANSFERASE 2-LIKE DOMAIN-CONTAINING PROTEIN"/>
    <property type="match status" value="1"/>
</dbReference>
<dbReference type="RefSeq" id="WP_187735814.1">
    <property type="nucleotide sequence ID" value="NZ_CP060790.1"/>
</dbReference>
<feature type="domain" description="Glycosyltransferase 2-like" evidence="1">
    <location>
        <begin position="13"/>
        <end position="138"/>
    </location>
</feature>
<dbReference type="Pfam" id="PF00535">
    <property type="entry name" value="Glycos_transf_2"/>
    <property type="match status" value="1"/>
</dbReference>
<accession>A0A7H0HE63</accession>